<name>A0AAD7ZD48_DIPPU</name>
<reference evidence="1" key="2">
    <citation type="submission" date="2023-05" db="EMBL/GenBank/DDBJ databases">
        <authorList>
            <person name="Fouks B."/>
        </authorList>
    </citation>
    <scope>NUCLEOTIDE SEQUENCE</scope>
    <source>
        <strain evidence="1">Stay&amp;Tobe</strain>
        <tissue evidence="1">Testes</tissue>
    </source>
</reference>
<dbReference type="AlphaFoldDB" id="A0AAD7ZD48"/>
<keyword evidence="2" id="KW-1185">Reference proteome</keyword>
<evidence type="ECO:0000313" key="1">
    <source>
        <dbReference type="EMBL" id="KAJ9578480.1"/>
    </source>
</evidence>
<protein>
    <submittedName>
        <fullName evidence="1">Uncharacterized protein</fullName>
    </submittedName>
</protein>
<accession>A0AAD7ZD48</accession>
<feature type="non-terminal residue" evidence="1">
    <location>
        <position position="71"/>
    </location>
</feature>
<dbReference type="EMBL" id="JASPKZ010008876">
    <property type="protein sequence ID" value="KAJ9578480.1"/>
    <property type="molecule type" value="Genomic_DNA"/>
</dbReference>
<dbReference type="Proteomes" id="UP001233999">
    <property type="component" value="Unassembled WGS sequence"/>
</dbReference>
<feature type="non-terminal residue" evidence="1">
    <location>
        <position position="1"/>
    </location>
</feature>
<organism evidence="1 2">
    <name type="scientific">Diploptera punctata</name>
    <name type="common">Pacific beetle cockroach</name>
    <dbReference type="NCBI Taxonomy" id="6984"/>
    <lineage>
        <taxon>Eukaryota</taxon>
        <taxon>Metazoa</taxon>
        <taxon>Ecdysozoa</taxon>
        <taxon>Arthropoda</taxon>
        <taxon>Hexapoda</taxon>
        <taxon>Insecta</taxon>
        <taxon>Pterygota</taxon>
        <taxon>Neoptera</taxon>
        <taxon>Polyneoptera</taxon>
        <taxon>Dictyoptera</taxon>
        <taxon>Blattodea</taxon>
        <taxon>Blaberoidea</taxon>
        <taxon>Blaberidae</taxon>
        <taxon>Diplopterinae</taxon>
        <taxon>Diploptera</taxon>
    </lineage>
</organism>
<comment type="caution">
    <text evidence="1">The sequence shown here is derived from an EMBL/GenBank/DDBJ whole genome shotgun (WGS) entry which is preliminary data.</text>
</comment>
<evidence type="ECO:0000313" key="2">
    <source>
        <dbReference type="Proteomes" id="UP001233999"/>
    </source>
</evidence>
<sequence>RLNVTKAEGLNGDCERGRINFVSKEVAHKTRISKTHQVLISRSPHLYMSPSSHCDDIKAMNNFLPSTLEYV</sequence>
<proteinExistence type="predicted"/>
<reference evidence="1" key="1">
    <citation type="journal article" date="2023" name="IScience">
        <title>Live-bearing cockroach genome reveals convergent evolutionary mechanisms linked to viviparity in insects and beyond.</title>
        <authorList>
            <person name="Fouks B."/>
            <person name="Harrison M.C."/>
            <person name="Mikhailova A.A."/>
            <person name="Marchal E."/>
            <person name="English S."/>
            <person name="Carruthers M."/>
            <person name="Jennings E.C."/>
            <person name="Chiamaka E.L."/>
            <person name="Frigard R.A."/>
            <person name="Pippel M."/>
            <person name="Attardo G.M."/>
            <person name="Benoit J.B."/>
            <person name="Bornberg-Bauer E."/>
            <person name="Tobe S.S."/>
        </authorList>
    </citation>
    <scope>NUCLEOTIDE SEQUENCE</scope>
    <source>
        <strain evidence="1">Stay&amp;Tobe</strain>
    </source>
</reference>
<gene>
    <name evidence="1" type="ORF">L9F63_005300</name>
</gene>